<dbReference type="InterPro" id="IPR029044">
    <property type="entry name" value="Nucleotide-diphossugar_trans"/>
</dbReference>
<evidence type="ECO:0000313" key="4">
    <source>
        <dbReference type="EMBL" id="MDM8144877.1"/>
    </source>
</evidence>
<proteinExistence type="predicted"/>
<dbReference type="Pfam" id="PF00535">
    <property type="entry name" value="Glycos_transf_2"/>
    <property type="match status" value="1"/>
</dbReference>
<keyword evidence="1 4" id="KW-0328">Glycosyltransferase</keyword>
<dbReference type="EMBL" id="JAUDCF010000003">
    <property type="protein sequence ID" value="MDM8144877.1"/>
    <property type="molecule type" value="Genomic_DNA"/>
</dbReference>
<dbReference type="Gene3D" id="3.90.550.10">
    <property type="entry name" value="Spore Coat Polysaccharide Biosynthesis Protein SpsA, Chain A"/>
    <property type="match status" value="1"/>
</dbReference>
<dbReference type="PANTHER" id="PTHR22916">
    <property type="entry name" value="GLYCOSYLTRANSFERASE"/>
    <property type="match status" value="1"/>
</dbReference>
<keyword evidence="2 4" id="KW-0808">Transferase</keyword>
<protein>
    <submittedName>
        <fullName evidence="4">Glycosyltransferase family 2 protein</fullName>
        <ecNumber evidence="4">2.4.-.-</ecNumber>
    </submittedName>
</protein>
<comment type="caution">
    <text evidence="4">The sequence shown here is derived from an EMBL/GenBank/DDBJ whole genome shotgun (WGS) entry which is preliminary data.</text>
</comment>
<feature type="domain" description="Glycosyltransferase 2-like" evidence="3">
    <location>
        <begin position="10"/>
        <end position="168"/>
    </location>
</feature>
<dbReference type="PANTHER" id="PTHR22916:SF51">
    <property type="entry name" value="GLYCOSYLTRANSFERASE EPSH-RELATED"/>
    <property type="match status" value="1"/>
</dbReference>
<evidence type="ECO:0000256" key="1">
    <source>
        <dbReference type="ARBA" id="ARBA00022676"/>
    </source>
</evidence>
<keyword evidence="5" id="KW-1185">Reference proteome</keyword>
<evidence type="ECO:0000313" key="5">
    <source>
        <dbReference type="Proteomes" id="UP001228403"/>
    </source>
</evidence>
<reference evidence="5" key="1">
    <citation type="submission" date="2023-07" db="EMBL/GenBank/DDBJ databases">
        <title>Identification and characterization of horizontal gene transfer across gut microbiota members of farm animals based on homology search.</title>
        <authorList>
            <person name="Schwarzerova J."/>
            <person name="Nykrynova M."/>
            <person name="Jureckova K."/>
            <person name="Cejkova D."/>
            <person name="Rychlik I."/>
        </authorList>
    </citation>
    <scope>NUCLEOTIDE SEQUENCE [LARGE SCALE GENOMIC DNA]</scope>
    <source>
        <strain evidence="5">ET4</strain>
    </source>
</reference>
<gene>
    <name evidence="4" type="ORF">QUW02_02845</name>
</gene>
<name>A0ABT7U2Y3_9BACE</name>
<organism evidence="4 5">
    <name type="scientific">Bacteroides eggerthii</name>
    <dbReference type="NCBI Taxonomy" id="28111"/>
    <lineage>
        <taxon>Bacteria</taxon>
        <taxon>Pseudomonadati</taxon>
        <taxon>Bacteroidota</taxon>
        <taxon>Bacteroidia</taxon>
        <taxon>Bacteroidales</taxon>
        <taxon>Bacteroidaceae</taxon>
        <taxon>Bacteroides</taxon>
    </lineage>
</organism>
<dbReference type="InterPro" id="IPR001173">
    <property type="entry name" value="Glyco_trans_2-like"/>
</dbReference>
<accession>A0ABT7U2Y3</accession>
<sequence>MDNNTGFKVSIIIPCYKVEFFLPTCIESVLKQSYQDWELILVDDGSPDRSGEICDEYSKRDSRIKVIHKLNGGLSDARNAGLDIMTGDFITFLDSDDFWHHDYLKIMMNLQKQYDADIVQCKWIRGTATEFPKVTITNKVVCQTGSSAMANGFFDVVMWGKIYKRSMLNGIRMPVGLVNEDDWTSWKICYRAKCFVSSPNKLYYYTVNQHGICAVTSRIPDLTFFGAFEEKDRYFKRCGDNRCTVWNLEKWNKAIILRYRYKGANDEQRKQMMLRFKENLKNLCIYPQFNLITRWYFSAFIVMPRFLSKLSSVVNNIMRNRRISLYKRV</sequence>
<dbReference type="SUPFAM" id="SSF53448">
    <property type="entry name" value="Nucleotide-diphospho-sugar transferases"/>
    <property type="match status" value="1"/>
</dbReference>
<dbReference type="Proteomes" id="UP001228403">
    <property type="component" value="Unassembled WGS sequence"/>
</dbReference>
<dbReference type="GO" id="GO:0016757">
    <property type="term" value="F:glycosyltransferase activity"/>
    <property type="evidence" value="ECO:0007669"/>
    <property type="project" value="UniProtKB-KW"/>
</dbReference>
<dbReference type="EC" id="2.4.-.-" evidence="4"/>
<dbReference type="CDD" id="cd00761">
    <property type="entry name" value="Glyco_tranf_GTA_type"/>
    <property type="match status" value="1"/>
</dbReference>
<evidence type="ECO:0000259" key="3">
    <source>
        <dbReference type="Pfam" id="PF00535"/>
    </source>
</evidence>
<evidence type="ECO:0000256" key="2">
    <source>
        <dbReference type="ARBA" id="ARBA00022679"/>
    </source>
</evidence>